<reference evidence="1 2" key="1">
    <citation type="submission" date="2016-11" db="EMBL/GenBank/DDBJ databases">
        <authorList>
            <person name="Jaros S."/>
            <person name="Januszkiewicz K."/>
            <person name="Wedrychowicz H."/>
        </authorList>
    </citation>
    <scope>NUCLEOTIDE SEQUENCE [LARGE SCALE GENOMIC DNA]</scope>
    <source>
        <strain evidence="1 2">GAS138</strain>
    </source>
</reference>
<dbReference type="Proteomes" id="UP000189796">
    <property type="component" value="Chromosome I"/>
</dbReference>
<evidence type="ECO:0000313" key="2">
    <source>
        <dbReference type="Proteomes" id="UP000189796"/>
    </source>
</evidence>
<accession>A0A1M5Y524</accession>
<sequence>MKHQRHFGTATPSREAVQTRSLIADIGRIVQILDTDIAAEEEQARVFDPSQAEYPMLARTMAARRDNLWETIAALERRLSELPPDRMRA</sequence>
<protein>
    <submittedName>
        <fullName evidence="1">Uncharacterized protein</fullName>
    </submittedName>
</protein>
<name>A0A1M5Y524_9BRAD</name>
<dbReference type="OrthoDB" id="8254311at2"/>
<organism evidence="1 2">
    <name type="scientific">Bradyrhizobium erythrophlei</name>
    <dbReference type="NCBI Taxonomy" id="1437360"/>
    <lineage>
        <taxon>Bacteria</taxon>
        <taxon>Pseudomonadati</taxon>
        <taxon>Pseudomonadota</taxon>
        <taxon>Alphaproteobacteria</taxon>
        <taxon>Hyphomicrobiales</taxon>
        <taxon>Nitrobacteraceae</taxon>
        <taxon>Bradyrhizobium</taxon>
    </lineage>
</organism>
<dbReference type="RefSeq" id="WP_079606025.1">
    <property type="nucleotide sequence ID" value="NZ_LT670817.1"/>
</dbReference>
<dbReference type="AlphaFoldDB" id="A0A1M5Y524"/>
<proteinExistence type="predicted"/>
<gene>
    <name evidence="1" type="ORF">SAMN05443248_7924</name>
</gene>
<dbReference type="EMBL" id="LT670817">
    <property type="protein sequence ID" value="SHI07086.1"/>
    <property type="molecule type" value="Genomic_DNA"/>
</dbReference>
<evidence type="ECO:0000313" key="1">
    <source>
        <dbReference type="EMBL" id="SHI07086.1"/>
    </source>
</evidence>